<dbReference type="EMBL" id="UFVR01000004">
    <property type="protein sequence ID" value="SUX46990.1"/>
    <property type="molecule type" value="Genomic_DNA"/>
</dbReference>
<dbReference type="AlphaFoldDB" id="A0A381FKA3"/>
<reference evidence="2 3" key="1">
    <citation type="submission" date="2018-06" db="EMBL/GenBank/DDBJ databases">
        <authorList>
            <consortium name="Pathogen Informatics"/>
            <person name="Doyle S."/>
        </authorList>
    </citation>
    <scope>NUCLEOTIDE SEQUENCE [LARGE SCALE GENOMIC DNA]</scope>
    <source>
        <strain evidence="2 3">NCTC13532</strain>
    </source>
</reference>
<organism evidence="2 3">
    <name type="scientific">Chryseobacterium indoltheticum</name>
    <dbReference type="NCBI Taxonomy" id="254"/>
    <lineage>
        <taxon>Bacteria</taxon>
        <taxon>Pseudomonadati</taxon>
        <taxon>Bacteroidota</taxon>
        <taxon>Flavobacteriia</taxon>
        <taxon>Flavobacteriales</taxon>
        <taxon>Weeksellaceae</taxon>
        <taxon>Chryseobacterium group</taxon>
        <taxon>Chryseobacterium</taxon>
    </lineage>
</organism>
<name>A0A381FKA3_9FLAO</name>
<dbReference type="Proteomes" id="UP000254282">
    <property type="component" value="Unassembled WGS sequence"/>
</dbReference>
<evidence type="ECO:0000313" key="3">
    <source>
        <dbReference type="Proteomes" id="UP000254282"/>
    </source>
</evidence>
<evidence type="ECO:0000256" key="1">
    <source>
        <dbReference type="SAM" id="SignalP"/>
    </source>
</evidence>
<dbReference type="RefSeq" id="WP_228428799.1">
    <property type="nucleotide sequence ID" value="NZ_UFVR01000004.1"/>
</dbReference>
<sequence>MKKILLTSMLALSAISVNAQIGTYDDIFFTNLIGRQFKDVPTEHQNYRISNKLIPNKGWVLDAYWWGGIQFETQNSVKLKSRYGTVYVSETGNTGVNTEDPQHTLDVHGDFRVTSNNNYFFYNGAGDLKLSYQTRGTGGRAIVHDTGNTLSLNYDNDFTGGTRIGNTFLVKGDNASLQGKLEAKEIKVTLTPTADFVFAEDYDLPKLEDVEKHIKEKKHLPEIASAKQMEKEGVNVGEFQIKLLQKIEELTLYTIEQNKLIKEQQKRIEKLENKNR</sequence>
<feature type="signal peptide" evidence="1">
    <location>
        <begin position="1"/>
        <end position="19"/>
    </location>
</feature>
<gene>
    <name evidence="2" type="ORF">NCTC13532_02550</name>
</gene>
<keyword evidence="1" id="KW-0732">Signal</keyword>
<evidence type="ECO:0000313" key="2">
    <source>
        <dbReference type="EMBL" id="SUX46990.1"/>
    </source>
</evidence>
<accession>A0A381FKA3</accession>
<feature type="chain" id="PRO_5016962852" evidence="1">
    <location>
        <begin position="20"/>
        <end position="276"/>
    </location>
</feature>
<proteinExistence type="predicted"/>
<protein>
    <submittedName>
        <fullName evidence="2">Uncharacterized protein</fullName>
    </submittedName>
</protein>